<comment type="caution">
    <text evidence="1">The sequence shown here is derived from an EMBL/GenBank/DDBJ whole genome shotgun (WGS) entry which is preliminary data.</text>
</comment>
<accession>A0A1F5QCR5</accession>
<protein>
    <submittedName>
        <fullName evidence="1">Uncharacterized protein</fullName>
    </submittedName>
</protein>
<organism evidence="1 2">
    <name type="scientific">Candidatus Doudnabacteria bacterium RIFCSPLOWO2_02_FULL_48_13</name>
    <dbReference type="NCBI Taxonomy" id="1817845"/>
    <lineage>
        <taxon>Bacteria</taxon>
        <taxon>Candidatus Doudnaibacteriota</taxon>
    </lineage>
</organism>
<name>A0A1F5QCR5_9BACT</name>
<reference evidence="1 2" key="1">
    <citation type="journal article" date="2016" name="Nat. Commun.">
        <title>Thousands of microbial genomes shed light on interconnected biogeochemical processes in an aquifer system.</title>
        <authorList>
            <person name="Anantharaman K."/>
            <person name="Brown C.T."/>
            <person name="Hug L.A."/>
            <person name="Sharon I."/>
            <person name="Castelle C.J."/>
            <person name="Probst A.J."/>
            <person name="Thomas B.C."/>
            <person name="Singh A."/>
            <person name="Wilkins M.J."/>
            <person name="Karaoz U."/>
            <person name="Brodie E.L."/>
            <person name="Williams K.H."/>
            <person name="Hubbard S.S."/>
            <person name="Banfield J.F."/>
        </authorList>
    </citation>
    <scope>NUCLEOTIDE SEQUENCE [LARGE SCALE GENOMIC DNA]</scope>
</reference>
<evidence type="ECO:0000313" key="2">
    <source>
        <dbReference type="Proteomes" id="UP000177235"/>
    </source>
</evidence>
<proteinExistence type="predicted"/>
<sequence>MKIEIESFLNNELALELHPDKVEIRKFSQGIDFLGYVVLPYHIVLRTKTKRRMFKKLFAKQKSLNEGLLEADSYHQSVQSYLGMLKHCNAHDMADSIKNNFLNTSTWA</sequence>
<dbReference type="AlphaFoldDB" id="A0A1F5QCR5"/>
<gene>
    <name evidence="1" type="ORF">A3J05_00570</name>
</gene>
<dbReference type="EMBL" id="MFFF01000018">
    <property type="protein sequence ID" value="OGE99672.1"/>
    <property type="molecule type" value="Genomic_DNA"/>
</dbReference>
<dbReference type="Proteomes" id="UP000177235">
    <property type="component" value="Unassembled WGS sequence"/>
</dbReference>
<evidence type="ECO:0000313" key="1">
    <source>
        <dbReference type="EMBL" id="OGE99672.1"/>
    </source>
</evidence>